<dbReference type="SUPFAM" id="SSF53474">
    <property type="entry name" value="alpha/beta-Hydrolases"/>
    <property type="match status" value="1"/>
</dbReference>
<dbReference type="PANTHER" id="PTHR48081">
    <property type="entry name" value="AB HYDROLASE SUPERFAMILY PROTEIN C4A8.06C"/>
    <property type="match status" value="1"/>
</dbReference>
<sequence length="347" mass="38532">MNYNDQLKMLKQKNGNAEKWIKFVPGFTESGYLDKVFKSQITPKEADSMSPGEVTLEMSRAAMGWPSKDIATNEMKIANEIFDGNIPVRIYRKAKLAGSLPVIVFLHGGGFFGGSLDNVDHPCRLLADKGDIAVISIDYGLAPENKYPEGLLDCYRAVKWIYEHSESLGVNEEKIAIAGDSAGGNLSITTTLLDRTLGTNFIKAEVLLYATVMRGINGQGELWDDSKLEMKEDVEIITNYVKGFGNLDVQVDKWYLNPGVDASNPFISPVHSKDLAFLPPTMIAVGEFDPLRLQNELLVDKLRAAKVPTQYIQYNGMIHAFMDQIGDLPQAEDLMEETVNFVLEVLN</sequence>
<dbReference type="InterPro" id="IPR029058">
    <property type="entry name" value="AB_hydrolase_fold"/>
</dbReference>
<dbReference type="Gene3D" id="3.40.50.1820">
    <property type="entry name" value="alpha/beta hydrolase"/>
    <property type="match status" value="1"/>
</dbReference>
<gene>
    <name evidence="3" type="ORF">SAMN05421782_101293</name>
</gene>
<dbReference type="InterPro" id="IPR050300">
    <property type="entry name" value="GDXG_lipolytic_enzyme"/>
</dbReference>
<dbReference type="GO" id="GO:0016787">
    <property type="term" value="F:hydrolase activity"/>
    <property type="evidence" value="ECO:0007669"/>
    <property type="project" value="UniProtKB-KW"/>
</dbReference>
<protein>
    <submittedName>
        <fullName evidence="3">Acetyl esterase/lipase</fullName>
    </submittedName>
</protein>
<proteinExistence type="predicted"/>
<dbReference type="Pfam" id="PF07859">
    <property type="entry name" value="Abhydrolase_3"/>
    <property type="match status" value="1"/>
</dbReference>
<accession>A0AAX2DL71</accession>
<dbReference type="EMBL" id="FNMX01000001">
    <property type="protein sequence ID" value="SDW07487.1"/>
    <property type="molecule type" value="Genomic_DNA"/>
</dbReference>
<dbReference type="Proteomes" id="UP000183610">
    <property type="component" value="Unassembled WGS sequence"/>
</dbReference>
<reference evidence="3 4" key="1">
    <citation type="submission" date="2016-10" db="EMBL/GenBank/DDBJ databases">
        <authorList>
            <person name="Varghese N."/>
            <person name="Submissions S."/>
        </authorList>
    </citation>
    <scope>NUCLEOTIDE SEQUENCE [LARGE SCALE GENOMIC DNA]</scope>
    <source>
        <strain evidence="3 4">ATCC 49954</strain>
    </source>
</reference>
<evidence type="ECO:0000259" key="2">
    <source>
        <dbReference type="Pfam" id="PF07859"/>
    </source>
</evidence>
<evidence type="ECO:0000313" key="4">
    <source>
        <dbReference type="Proteomes" id="UP000183610"/>
    </source>
</evidence>
<feature type="domain" description="Alpha/beta hydrolase fold-3" evidence="2">
    <location>
        <begin position="103"/>
        <end position="322"/>
    </location>
</feature>
<evidence type="ECO:0000256" key="1">
    <source>
        <dbReference type="ARBA" id="ARBA00022801"/>
    </source>
</evidence>
<evidence type="ECO:0000313" key="3">
    <source>
        <dbReference type="EMBL" id="SDW07487.1"/>
    </source>
</evidence>
<keyword evidence="1" id="KW-0378">Hydrolase</keyword>
<dbReference type="AlphaFoldDB" id="A0AAX2DL71"/>
<dbReference type="InterPro" id="IPR013094">
    <property type="entry name" value="AB_hydrolase_3"/>
</dbReference>
<organism evidence="3 4">
    <name type="scientific">Listeria ivanovii</name>
    <dbReference type="NCBI Taxonomy" id="1638"/>
    <lineage>
        <taxon>Bacteria</taxon>
        <taxon>Bacillati</taxon>
        <taxon>Bacillota</taxon>
        <taxon>Bacilli</taxon>
        <taxon>Bacillales</taxon>
        <taxon>Listeriaceae</taxon>
        <taxon>Listeria</taxon>
    </lineage>
</organism>
<dbReference type="PANTHER" id="PTHR48081:SF8">
    <property type="entry name" value="ALPHA_BETA HYDROLASE FOLD-3 DOMAIN-CONTAINING PROTEIN-RELATED"/>
    <property type="match status" value="1"/>
</dbReference>
<dbReference type="RefSeq" id="WP_003718195.1">
    <property type="nucleotide sequence ID" value="NZ_FNMX01000001.1"/>
</dbReference>
<comment type="caution">
    <text evidence="3">The sequence shown here is derived from an EMBL/GenBank/DDBJ whole genome shotgun (WGS) entry which is preliminary data.</text>
</comment>
<name>A0AAX2DL71_LISIV</name>